<gene>
    <name evidence="1" type="ORF">B6U37_02760</name>
</gene>
<protein>
    <submittedName>
        <fullName evidence="1">Uncharacterized protein</fullName>
    </submittedName>
</protein>
<accession>A0A1V9U7U4</accession>
<dbReference type="Proteomes" id="UP000192353">
    <property type="component" value="Unassembled WGS sequence"/>
</dbReference>
<name>A0A1V9U7U4_9LACO</name>
<comment type="caution">
    <text evidence="1">The sequence shown here is derived from an EMBL/GenBank/DDBJ whole genome shotgun (WGS) entry which is preliminary data.</text>
</comment>
<dbReference type="EMBL" id="NBEY01000026">
    <property type="protein sequence ID" value="OQR25809.1"/>
    <property type="molecule type" value="Genomic_DNA"/>
</dbReference>
<sequence>MNEIEKLIKETQNTDEPMNKWARVIIQTNEKNPKPIAIMTNNDCEVAKGFVIRLLPSKD</sequence>
<organism evidence="1 2">
    <name type="scientific">Ligilactobacillus salivarius</name>
    <dbReference type="NCBI Taxonomy" id="1624"/>
    <lineage>
        <taxon>Bacteria</taxon>
        <taxon>Bacillati</taxon>
        <taxon>Bacillota</taxon>
        <taxon>Bacilli</taxon>
        <taxon>Lactobacillales</taxon>
        <taxon>Lactobacillaceae</taxon>
        <taxon>Ligilactobacillus</taxon>
    </lineage>
</organism>
<reference evidence="1 2" key="1">
    <citation type="submission" date="2017-03" db="EMBL/GenBank/DDBJ databases">
        <title>Phylogenomics and comparative genomics of Lactobacillus salivarius, a mammalian gut commensal.</title>
        <authorList>
            <person name="Harris H.M."/>
        </authorList>
    </citation>
    <scope>NUCLEOTIDE SEQUENCE [LARGE SCALE GENOMIC DNA]</scope>
    <source>
        <strain evidence="1 2">AH4231</strain>
    </source>
</reference>
<proteinExistence type="predicted"/>
<evidence type="ECO:0000313" key="1">
    <source>
        <dbReference type="EMBL" id="OQR25809.1"/>
    </source>
</evidence>
<dbReference type="RefSeq" id="WP_081515693.1">
    <property type="nucleotide sequence ID" value="NZ_NBEX01000030.1"/>
</dbReference>
<evidence type="ECO:0000313" key="2">
    <source>
        <dbReference type="Proteomes" id="UP000192353"/>
    </source>
</evidence>
<dbReference type="AlphaFoldDB" id="A0A1V9U7U4"/>